<reference evidence="5 6" key="1">
    <citation type="submission" date="2014-04" db="EMBL/GenBank/DDBJ databases">
        <authorList>
            <consortium name="DOE Joint Genome Institute"/>
            <person name="Kuo A."/>
            <person name="Gay G."/>
            <person name="Dore J."/>
            <person name="Kohler A."/>
            <person name="Nagy L.G."/>
            <person name="Floudas D."/>
            <person name="Copeland A."/>
            <person name="Barry K.W."/>
            <person name="Cichocki N."/>
            <person name="Veneault-Fourrey C."/>
            <person name="LaButti K."/>
            <person name="Lindquist E.A."/>
            <person name="Lipzen A."/>
            <person name="Lundell T."/>
            <person name="Morin E."/>
            <person name="Murat C."/>
            <person name="Sun H."/>
            <person name="Tunlid A."/>
            <person name="Henrissat B."/>
            <person name="Grigoriev I.V."/>
            <person name="Hibbett D.S."/>
            <person name="Martin F."/>
            <person name="Nordberg H.P."/>
            <person name="Cantor M.N."/>
            <person name="Hua S.X."/>
        </authorList>
    </citation>
    <scope>NUCLEOTIDE SEQUENCE [LARGE SCALE GENOMIC DNA]</scope>
    <source>
        <strain evidence="6">h7</strain>
    </source>
</reference>
<evidence type="ECO:0000313" key="6">
    <source>
        <dbReference type="Proteomes" id="UP000053424"/>
    </source>
</evidence>
<organism evidence="5 6">
    <name type="scientific">Hebeloma cylindrosporum</name>
    <dbReference type="NCBI Taxonomy" id="76867"/>
    <lineage>
        <taxon>Eukaryota</taxon>
        <taxon>Fungi</taxon>
        <taxon>Dikarya</taxon>
        <taxon>Basidiomycota</taxon>
        <taxon>Agaricomycotina</taxon>
        <taxon>Agaricomycetes</taxon>
        <taxon>Agaricomycetidae</taxon>
        <taxon>Agaricales</taxon>
        <taxon>Agaricineae</taxon>
        <taxon>Hymenogastraceae</taxon>
        <taxon>Hebeloma</taxon>
    </lineage>
</organism>
<dbReference type="InterPro" id="IPR051681">
    <property type="entry name" value="Ser/Thr_Kinases-Pseudokinases"/>
</dbReference>
<proteinExistence type="predicted"/>
<accession>A0A0C2Y1W5</accession>
<evidence type="ECO:0000256" key="2">
    <source>
        <dbReference type="ARBA" id="ARBA00022840"/>
    </source>
</evidence>
<dbReference type="OrthoDB" id="3257280at2759"/>
<dbReference type="CDD" id="cd00180">
    <property type="entry name" value="PKc"/>
    <property type="match status" value="1"/>
</dbReference>
<reference evidence="6" key="2">
    <citation type="submission" date="2015-01" db="EMBL/GenBank/DDBJ databases">
        <title>Evolutionary Origins and Diversification of the Mycorrhizal Mutualists.</title>
        <authorList>
            <consortium name="DOE Joint Genome Institute"/>
            <consortium name="Mycorrhizal Genomics Consortium"/>
            <person name="Kohler A."/>
            <person name="Kuo A."/>
            <person name="Nagy L.G."/>
            <person name="Floudas D."/>
            <person name="Copeland A."/>
            <person name="Barry K.W."/>
            <person name="Cichocki N."/>
            <person name="Veneault-Fourrey C."/>
            <person name="LaButti K."/>
            <person name="Lindquist E.A."/>
            <person name="Lipzen A."/>
            <person name="Lundell T."/>
            <person name="Morin E."/>
            <person name="Murat C."/>
            <person name="Riley R."/>
            <person name="Ohm R."/>
            <person name="Sun H."/>
            <person name="Tunlid A."/>
            <person name="Henrissat B."/>
            <person name="Grigoriev I.V."/>
            <person name="Hibbett D.S."/>
            <person name="Martin F."/>
        </authorList>
    </citation>
    <scope>NUCLEOTIDE SEQUENCE [LARGE SCALE GENOMIC DNA]</scope>
    <source>
        <strain evidence="6">h7</strain>
    </source>
</reference>
<sequence length="396" mass="44499">MFKDFTSFLNTQRSDSPQPESWDPRQFSCFIIDSLGHGEVVRFRLGADPCLYDSGQMFTVAYGYNENEPDCVENRILNSKRWEKFGGALDAIQDIFPNFPTGITSFRDTVTRITIETIGGKTTATVTEDLDAIISYLPIPSSLSHIPTVPITDLKHICLLDVDVDRVKWRGKTYAFKRIFQYFQRHTQRELAIIDRLANSPCIINLVAIVVNNDNTIRGFLTPFISSVDLKSVFMAARQTLGLGDDDDATAFEWPVKLSWARQITQGVVELHAIGAYNGDLKPRNALIDSTGKALLIDFHSTGVTDAFAAPEVLEMYNIQRIPIEDVLSAPADVYSLGLVLWTVAEERWEGTRTPVWREGKTPNWYRDIVNRCLVLSPEARPSASEVLSLLEREGA</sequence>
<dbReference type="SUPFAM" id="SSF56112">
    <property type="entry name" value="Protein kinase-like (PK-like)"/>
    <property type="match status" value="1"/>
</dbReference>
<evidence type="ECO:0000256" key="1">
    <source>
        <dbReference type="ARBA" id="ARBA00022741"/>
    </source>
</evidence>
<feature type="compositionally biased region" description="Polar residues" evidence="3">
    <location>
        <begin position="7"/>
        <end position="19"/>
    </location>
</feature>
<dbReference type="EMBL" id="KN831775">
    <property type="protein sequence ID" value="KIM43843.1"/>
    <property type="molecule type" value="Genomic_DNA"/>
</dbReference>
<protein>
    <recommendedName>
        <fullName evidence="4">Protein kinase domain-containing protein</fullName>
    </recommendedName>
</protein>
<dbReference type="Pfam" id="PF00069">
    <property type="entry name" value="Pkinase"/>
    <property type="match status" value="1"/>
</dbReference>
<keyword evidence="1" id="KW-0547">Nucleotide-binding</keyword>
<dbReference type="PROSITE" id="PS50011">
    <property type="entry name" value="PROTEIN_KINASE_DOM"/>
    <property type="match status" value="1"/>
</dbReference>
<dbReference type="InterPro" id="IPR000719">
    <property type="entry name" value="Prot_kinase_dom"/>
</dbReference>
<dbReference type="Gene3D" id="1.10.510.10">
    <property type="entry name" value="Transferase(Phosphotransferase) domain 1"/>
    <property type="match status" value="1"/>
</dbReference>
<gene>
    <name evidence="5" type="ORF">M413DRAFT_443723</name>
</gene>
<dbReference type="PANTHER" id="PTHR44329">
    <property type="entry name" value="SERINE/THREONINE-PROTEIN KINASE TNNI3K-RELATED"/>
    <property type="match status" value="1"/>
</dbReference>
<dbReference type="PANTHER" id="PTHR44329:SF298">
    <property type="entry name" value="MIXED LINEAGE KINASE DOMAIN-LIKE PROTEIN"/>
    <property type="match status" value="1"/>
</dbReference>
<keyword evidence="6" id="KW-1185">Reference proteome</keyword>
<dbReference type="GO" id="GO:0005524">
    <property type="term" value="F:ATP binding"/>
    <property type="evidence" value="ECO:0007669"/>
    <property type="project" value="UniProtKB-KW"/>
</dbReference>
<dbReference type="Proteomes" id="UP000053424">
    <property type="component" value="Unassembled WGS sequence"/>
</dbReference>
<evidence type="ECO:0000313" key="5">
    <source>
        <dbReference type="EMBL" id="KIM43843.1"/>
    </source>
</evidence>
<dbReference type="HOGENOM" id="CLU_041465_0_0_1"/>
<keyword evidence="2" id="KW-0067">ATP-binding</keyword>
<dbReference type="AlphaFoldDB" id="A0A0C2Y1W5"/>
<dbReference type="GO" id="GO:0004674">
    <property type="term" value="F:protein serine/threonine kinase activity"/>
    <property type="evidence" value="ECO:0007669"/>
    <property type="project" value="TreeGrafter"/>
</dbReference>
<dbReference type="SMART" id="SM00220">
    <property type="entry name" value="S_TKc"/>
    <property type="match status" value="1"/>
</dbReference>
<evidence type="ECO:0000259" key="4">
    <source>
        <dbReference type="PROSITE" id="PS50011"/>
    </source>
</evidence>
<feature type="domain" description="Protein kinase" evidence="4">
    <location>
        <begin position="112"/>
        <end position="396"/>
    </location>
</feature>
<evidence type="ECO:0000256" key="3">
    <source>
        <dbReference type="SAM" id="MobiDB-lite"/>
    </source>
</evidence>
<dbReference type="InterPro" id="IPR011009">
    <property type="entry name" value="Kinase-like_dom_sf"/>
</dbReference>
<dbReference type="STRING" id="686832.A0A0C2Y1W5"/>
<name>A0A0C2Y1W5_HEBCY</name>
<feature type="region of interest" description="Disordered" evidence="3">
    <location>
        <begin position="1"/>
        <end position="22"/>
    </location>
</feature>